<organism evidence="2 3">
    <name type="scientific">Devosia soli</name>
    <dbReference type="NCBI Taxonomy" id="361041"/>
    <lineage>
        <taxon>Bacteria</taxon>
        <taxon>Pseudomonadati</taxon>
        <taxon>Pseudomonadota</taxon>
        <taxon>Alphaproteobacteria</taxon>
        <taxon>Hyphomicrobiales</taxon>
        <taxon>Devosiaceae</taxon>
        <taxon>Devosia</taxon>
    </lineage>
</organism>
<feature type="signal peptide" evidence="1">
    <location>
        <begin position="1"/>
        <end position="17"/>
    </location>
</feature>
<keyword evidence="1" id="KW-0732">Signal</keyword>
<reference evidence="2 3" key="1">
    <citation type="submission" date="2015-03" db="EMBL/GenBank/DDBJ databases">
        <authorList>
            <person name="Hassan Y.I."/>
            <person name="Lepp D."/>
            <person name="Zhou T."/>
        </authorList>
    </citation>
    <scope>NUCLEOTIDE SEQUENCE [LARGE SCALE GENOMIC DNA]</scope>
    <source>
        <strain evidence="2 3">GH2-10</strain>
    </source>
</reference>
<evidence type="ECO:0000256" key="1">
    <source>
        <dbReference type="SAM" id="SignalP"/>
    </source>
</evidence>
<dbReference type="EMBL" id="LAJG01000014">
    <property type="protein sequence ID" value="KKB80106.1"/>
    <property type="molecule type" value="Genomic_DNA"/>
</dbReference>
<name>A0A0F5LCL0_9HYPH</name>
<protein>
    <recommendedName>
        <fullName evidence="4">DUF3828 domain-containing protein</fullName>
    </recommendedName>
</protein>
<evidence type="ECO:0000313" key="3">
    <source>
        <dbReference type="Proteomes" id="UP000033514"/>
    </source>
</evidence>
<evidence type="ECO:0000313" key="2">
    <source>
        <dbReference type="EMBL" id="KKB80106.1"/>
    </source>
</evidence>
<dbReference type="OrthoDB" id="8083615at2"/>
<dbReference type="PATRIC" id="fig|361041.3.peg.647"/>
<dbReference type="RefSeq" id="WP_046142170.1">
    <property type="nucleotide sequence ID" value="NZ_LAJG01000014.1"/>
</dbReference>
<comment type="caution">
    <text evidence="2">The sequence shown here is derived from an EMBL/GenBank/DDBJ whole genome shotgun (WGS) entry which is preliminary data.</text>
</comment>
<evidence type="ECO:0008006" key="4">
    <source>
        <dbReference type="Google" id="ProtNLM"/>
    </source>
</evidence>
<sequence length="162" mass="17232">MTIACAPLLLMPLAAHAAGPETPEAFGQLFCKASVAGDMAEVEANLTPWLAGLIAEARARNAAAERAFPDEKPPLGDGLPWRSWQDYADGCAVGPVTKTADRAGVEIRYSFASSPDANYTDKLVLVPSNDTPSFWQLDDIELIDQTTMRTNLAAALPTSPSN</sequence>
<dbReference type="STRING" id="361041.VW35_06615"/>
<keyword evidence="3" id="KW-1185">Reference proteome</keyword>
<accession>A0A0F5LCL0</accession>
<dbReference type="AlphaFoldDB" id="A0A0F5LCL0"/>
<gene>
    <name evidence="2" type="ORF">VW35_06615</name>
</gene>
<proteinExistence type="predicted"/>
<dbReference type="Proteomes" id="UP000033514">
    <property type="component" value="Unassembled WGS sequence"/>
</dbReference>
<feature type="chain" id="PRO_5002492273" description="DUF3828 domain-containing protein" evidence="1">
    <location>
        <begin position="18"/>
        <end position="162"/>
    </location>
</feature>